<dbReference type="AlphaFoldDB" id="A0A8J7TF84"/>
<feature type="region of interest" description="Disordered" evidence="6">
    <location>
        <begin position="147"/>
        <end position="233"/>
    </location>
</feature>
<keyword evidence="4 7" id="KW-0418">Kinase</keyword>
<dbReference type="Gene3D" id="2.30.29.30">
    <property type="entry name" value="Pleckstrin-homology domain (PH domain)/Phosphotyrosine-binding domain (PTB)"/>
    <property type="match status" value="1"/>
</dbReference>
<evidence type="ECO:0000256" key="1">
    <source>
        <dbReference type="ARBA" id="ARBA00022527"/>
    </source>
</evidence>
<organism evidence="7 8">
    <name type="scientific">Atractosteus spatula</name>
    <name type="common">Alligator gar</name>
    <name type="synonym">Lepisosteus spatula</name>
    <dbReference type="NCBI Taxonomy" id="7917"/>
    <lineage>
        <taxon>Eukaryota</taxon>
        <taxon>Metazoa</taxon>
        <taxon>Chordata</taxon>
        <taxon>Craniata</taxon>
        <taxon>Vertebrata</taxon>
        <taxon>Euteleostomi</taxon>
        <taxon>Actinopterygii</taxon>
        <taxon>Neopterygii</taxon>
        <taxon>Holostei</taxon>
        <taxon>Semionotiformes</taxon>
        <taxon>Lepisosteidae</taxon>
        <taxon>Atractosteus</taxon>
    </lineage>
</organism>
<dbReference type="PANTHER" id="PTHR24355">
    <property type="entry name" value="G PROTEIN-COUPLED RECEPTOR KINASE/RIBOSOMAL PROTEIN S6 KINASE"/>
    <property type="match status" value="1"/>
</dbReference>
<sequence length="295" mass="33063">MHGYMLKLGNPFLTQWQRRYFYLFPNRVEWRGEGESRAQFVCVHSEPGPGVPPTASAKPLGFTSIIIAVVCALQNLLTMEQIVSVEETQVKEKKCILLRIKGGKQFVLQCEPPQPPWFSTLSLGKTPHPWLTLATPQTATVLRVVHHDSDGQQQAATGTKKSDRRMMTPNLGKGQSLGLPIPRTANQRSRKEKEGEEVEKWSTDRETGSWGADSREQHHGAATQLKPDVGTPELPEGRVRVCLETDELVLDVQENEIEKGEDTFHVFKQLLVEILVRATGGTAETEGEEAWEMEE</sequence>
<feature type="non-terminal residue" evidence="7">
    <location>
        <position position="295"/>
    </location>
</feature>
<dbReference type="InterPro" id="IPR011993">
    <property type="entry name" value="PH-like_dom_sf"/>
</dbReference>
<dbReference type="GO" id="GO:0001664">
    <property type="term" value="F:G protein-coupled receptor binding"/>
    <property type="evidence" value="ECO:0007669"/>
    <property type="project" value="TreeGrafter"/>
</dbReference>
<dbReference type="SUPFAM" id="SSF50729">
    <property type="entry name" value="PH domain-like"/>
    <property type="match status" value="1"/>
</dbReference>
<reference evidence="7" key="1">
    <citation type="journal article" date="2021" name="Cell">
        <title>Tracing the genetic footprints of vertebrate landing in non-teleost ray-finned fishes.</title>
        <authorList>
            <person name="Bi X."/>
            <person name="Wang K."/>
            <person name="Yang L."/>
            <person name="Pan H."/>
            <person name="Jiang H."/>
            <person name="Wei Q."/>
            <person name="Fang M."/>
            <person name="Yu H."/>
            <person name="Zhu C."/>
            <person name="Cai Y."/>
            <person name="He Y."/>
            <person name="Gan X."/>
            <person name="Zeng H."/>
            <person name="Yu D."/>
            <person name="Zhu Y."/>
            <person name="Jiang H."/>
            <person name="Qiu Q."/>
            <person name="Yang H."/>
            <person name="Zhang Y.E."/>
            <person name="Wang W."/>
            <person name="Zhu M."/>
            <person name="He S."/>
            <person name="Zhang G."/>
        </authorList>
    </citation>
    <scope>NUCLEOTIDE SEQUENCE</scope>
    <source>
        <strain evidence="7">Allg_001</strain>
    </source>
</reference>
<keyword evidence="8" id="KW-1185">Reference proteome</keyword>
<keyword evidence="5" id="KW-0067">ATP-binding</keyword>
<dbReference type="EMBL" id="JAAWVO010056368">
    <property type="protein sequence ID" value="MBN3321743.1"/>
    <property type="molecule type" value="Genomic_DNA"/>
</dbReference>
<proteinExistence type="predicted"/>
<evidence type="ECO:0000256" key="2">
    <source>
        <dbReference type="ARBA" id="ARBA00022679"/>
    </source>
</evidence>
<protein>
    <submittedName>
        <fullName evidence="7">ARBK2 kinase</fullName>
    </submittedName>
</protein>
<keyword evidence="1" id="KW-0723">Serine/threonine-protein kinase</keyword>
<name>A0A8J7TF84_ATRSP</name>
<keyword evidence="2" id="KW-0808">Transferase</keyword>
<comment type="caution">
    <text evidence="7">The sequence shown here is derived from an EMBL/GenBank/DDBJ whole genome shotgun (WGS) entry which is preliminary data.</text>
</comment>
<feature type="non-terminal residue" evidence="7">
    <location>
        <position position="1"/>
    </location>
</feature>
<dbReference type="GO" id="GO:0004703">
    <property type="term" value="F:G protein-coupled receptor kinase activity"/>
    <property type="evidence" value="ECO:0007669"/>
    <property type="project" value="TreeGrafter"/>
</dbReference>
<dbReference type="GO" id="GO:0005524">
    <property type="term" value="F:ATP binding"/>
    <property type="evidence" value="ECO:0007669"/>
    <property type="project" value="UniProtKB-KW"/>
</dbReference>
<dbReference type="GO" id="GO:0007186">
    <property type="term" value="P:G protein-coupled receptor signaling pathway"/>
    <property type="evidence" value="ECO:0007669"/>
    <property type="project" value="TreeGrafter"/>
</dbReference>
<feature type="compositionally biased region" description="Basic and acidic residues" evidence="6">
    <location>
        <begin position="189"/>
        <end position="219"/>
    </location>
</feature>
<evidence type="ECO:0000256" key="3">
    <source>
        <dbReference type="ARBA" id="ARBA00022741"/>
    </source>
</evidence>
<dbReference type="PANTHER" id="PTHR24355:SF18">
    <property type="entry name" value="G PROTEIN-COUPLED RECEPTOR KINASE"/>
    <property type="match status" value="1"/>
</dbReference>
<gene>
    <name evidence="7" type="primary">Grk3_1</name>
    <name evidence="7" type="ORF">GTO95_0018256</name>
</gene>
<dbReference type="Proteomes" id="UP000736164">
    <property type="component" value="Unassembled WGS sequence"/>
</dbReference>
<evidence type="ECO:0000256" key="5">
    <source>
        <dbReference type="ARBA" id="ARBA00022840"/>
    </source>
</evidence>
<evidence type="ECO:0000256" key="6">
    <source>
        <dbReference type="SAM" id="MobiDB-lite"/>
    </source>
</evidence>
<dbReference type="GO" id="GO:0009966">
    <property type="term" value="P:regulation of signal transduction"/>
    <property type="evidence" value="ECO:0007669"/>
    <property type="project" value="TreeGrafter"/>
</dbReference>
<evidence type="ECO:0000313" key="8">
    <source>
        <dbReference type="Proteomes" id="UP000736164"/>
    </source>
</evidence>
<keyword evidence="3" id="KW-0547">Nucleotide-binding</keyword>
<evidence type="ECO:0000313" key="7">
    <source>
        <dbReference type="EMBL" id="MBN3321743.1"/>
    </source>
</evidence>
<accession>A0A8J7TF84</accession>
<evidence type="ECO:0000256" key="4">
    <source>
        <dbReference type="ARBA" id="ARBA00022777"/>
    </source>
</evidence>